<evidence type="ECO:0000259" key="11">
    <source>
        <dbReference type="PROSITE" id="PS50011"/>
    </source>
</evidence>
<name>A0A3P7DL47_SCHSO</name>
<dbReference type="Gene3D" id="3.30.310.80">
    <property type="entry name" value="Kinase associated domain 1, KA1"/>
    <property type="match status" value="1"/>
</dbReference>
<evidence type="ECO:0000256" key="4">
    <source>
        <dbReference type="ARBA" id="ARBA00022679"/>
    </source>
</evidence>
<dbReference type="FunFam" id="1.10.510.10:FF:000571">
    <property type="entry name" value="Maternal embryonic leucine zipper kinase"/>
    <property type="match status" value="1"/>
</dbReference>
<dbReference type="Gene3D" id="1.10.510.10">
    <property type="entry name" value="Transferase(Phosphotransferase) domain 1"/>
    <property type="match status" value="2"/>
</dbReference>
<dbReference type="InterPro" id="IPR011009">
    <property type="entry name" value="Kinase-like_dom_sf"/>
</dbReference>
<dbReference type="GO" id="GO:0004674">
    <property type="term" value="F:protein serine/threonine kinase activity"/>
    <property type="evidence" value="ECO:0007669"/>
    <property type="project" value="UniProtKB-KW"/>
</dbReference>
<evidence type="ECO:0000313" key="14">
    <source>
        <dbReference type="Proteomes" id="UP000275846"/>
    </source>
</evidence>
<feature type="domain" description="KA1" evidence="12">
    <location>
        <begin position="590"/>
        <end position="639"/>
    </location>
</feature>
<evidence type="ECO:0000256" key="1">
    <source>
        <dbReference type="ARBA" id="ARBA00006234"/>
    </source>
</evidence>
<dbReference type="PANTHER" id="PTHR24346">
    <property type="entry name" value="MAP/MICROTUBULE AFFINITY-REGULATING KINASE"/>
    <property type="match status" value="1"/>
</dbReference>
<dbReference type="STRING" id="70667.A0A3P7DL47"/>
<feature type="compositionally biased region" description="Basic residues" evidence="10">
    <location>
        <begin position="305"/>
        <end position="314"/>
    </location>
</feature>
<dbReference type="InterPro" id="IPR001772">
    <property type="entry name" value="KA1_dom"/>
</dbReference>
<gene>
    <name evidence="13" type="ORF">SSLN_LOCUS2442</name>
</gene>
<evidence type="ECO:0000256" key="7">
    <source>
        <dbReference type="ARBA" id="ARBA00022840"/>
    </source>
</evidence>
<feature type="region of interest" description="Disordered" evidence="10">
    <location>
        <begin position="278"/>
        <end position="321"/>
    </location>
</feature>
<dbReference type="AlphaFoldDB" id="A0A3P7DL47"/>
<accession>A0A3P7DL47</accession>
<dbReference type="SUPFAM" id="SSF103243">
    <property type="entry name" value="KA1-like"/>
    <property type="match status" value="1"/>
</dbReference>
<organism evidence="13 14">
    <name type="scientific">Schistocephalus solidus</name>
    <name type="common">Tapeworm</name>
    <dbReference type="NCBI Taxonomy" id="70667"/>
    <lineage>
        <taxon>Eukaryota</taxon>
        <taxon>Metazoa</taxon>
        <taxon>Spiralia</taxon>
        <taxon>Lophotrochozoa</taxon>
        <taxon>Platyhelminthes</taxon>
        <taxon>Cestoda</taxon>
        <taxon>Eucestoda</taxon>
        <taxon>Diphyllobothriidea</taxon>
        <taxon>Diphyllobothriidae</taxon>
        <taxon>Schistocephalus</taxon>
    </lineage>
</organism>
<keyword evidence="7" id="KW-0067">ATP-binding</keyword>
<dbReference type="EC" id="2.7.11.1" evidence="2"/>
<feature type="domain" description="Protein kinase" evidence="11">
    <location>
        <begin position="2"/>
        <end position="198"/>
    </location>
</feature>
<keyword evidence="5" id="KW-0547">Nucleotide-binding</keyword>
<dbReference type="InterPro" id="IPR000719">
    <property type="entry name" value="Prot_kinase_dom"/>
</dbReference>
<dbReference type="PROSITE" id="PS50032">
    <property type="entry name" value="KA1"/>
    <property type="match status" value="1"/>
</dbReference>
<dbReference type="GO" id="GO:0035556">
    <property type="term" value="P:intracellular signal transduction"/>
    <property type="evidence" value="ECO:0007669"/>
    <property type="project" value="TreeGrafter"/>
</dbReference>
<reference evidence="13 14" key="1">
    <citation type="submission" date="2018-11" db="EMBL/GenBank/DDBJ databases">
        <authorList>
            <consortium name="Pathogen Informatics"/>
        </authorList>
    </citation>
    <scope>NUCLEOTIDE SEQUENCE [LARGE SCALE GENOMIC DNA]</scope>
    <source>
        <strain evidence="13 14">NST_G2</strain>
    </source>
</reference>
<dbReference type="InterPro" id="IPR028375">
    <property type="entry name" value="KA1/Ssp2_C"/>
</dbReference>
<keyword evidence="4" id="KW-0808">Transferase</keyword>
<proteinExistence type="inferred from homology"/>
<comment type="similarity">
    <text evidence="1">Belongs to the protein kinase superfamily. CAMK Ser/Thr protein kinase family. SNF1 subfamily.</text>
</comment>
<evidence type="ECO:0000256" key="10">
    <source>
        <dbReference type="SAM" id="MobiDB-lite"/>
    </source>
</evidence>
<evidence type="ECO:0000259" key="12">
    <source>
        <dbReference type="PROSITE" id="PS50032"/>
    </source>
</evidence>
<dbReference type="GO" id="GO:0005737">
    <property type="term" value="C:cytoplasm"/>
    <property type="evidence" value="ECO:0007669"/>
    <property type="project" value="TreeGrafter"/>
</dbReference>
<dbReference type="PANTHER" id="PTHR24346:SF30">
    <property type="entry name" value="MATERNAL EMBRYONIC LEUCINE ZIPPER KINASE"/>
    <property type="match status" value="1"/>
</dbReference>
<dbReference type="Pfam" id="PF00069">
    <property type="entry name" value="Pkinase"/>
    <property type="match status" value="1"/>
</dbReference>
<evidence type="ECO:0000256" key="2">
    <source>
        <dbReference type="ARBA" id="ARBA00012513"/>
    </source>
</evidence>
<dbReference type="Proteomes" id="UP000275846">
    <property type="component" value="Unassembled WGS sequence"/>
</dbReference>
<evidence type="ECO:0000256" key="6">
    <source>
        <dbReference type="ARBA" id="ARBA00022777"/>
    </source>
</evidence>
<evidence type="ECO:0000256" key="3">
    <source>
        <dbReference type="ARBA" id="ARBA00022527"/>
    </source>
</evidence>
<dbReference type="GO" id="GO:0106310">
    <property type="term" value="F:protein serine kinase activity"/>
    <property type="evidence" value="ECO:0007669"/>
    <property type="project" value="RHEA"/>
</dbReference>
<comment type="catalytic activity">
    <reaction evidence="9">
        <text>L-seryl-[protein] + ATP = O-phospho-L-seryl-[protein] + ADP + H(+)</text>
        <dbReference type="Rhea" id="RHEA:17989"/>
        <dbReference type="Rhea" id="RHEA-COMP:9863"/>
        <dbReference type="Rhea" id="RHEA-COMP:11604"/>
        <dbReference type="ChEBI" id="CHEBI:15378"/>
        <dbReference type="ChEBI" id="CHEBI:29999"/>
        <dbReference type="ChEBI" id="CHEBI:30616"/>
        <dbReference type="ChEBI" id="CHEBI:83421"/>
        <dbReference type="ChEBI" id="CHEBI:456216"/>
        <dbReference type="EC" id="2.7.11.1"/>
    </reaction>
</comment>
<evidence type="ECO:0000256" key="9">
    <source>
        <dbReference type="ARBA" id="ARBA00048679"/>
    </source>
</evidence>
<keyword evidence="6" id="KW-0418">Kinase</keyword>
<dbReference type="OrthoDB" id="193931at2759"/>
<comment type="catalytic activity">
    <reaction evidence="8">
        <text>L-threonyl-[protein] + ATP = O-phospho-L-threonyl-[protein] + ADP + H(+)</text>
        <dbReference type="Rhea" id="RHEA:46608"/>
        <dbReference type="Rhea" id="RHEA-COMP:11060"/>
        <dbReference type="Rhea" id="RHEA-COMP:11605"/>
        <dbReference type="ChEBI" id="CHEBI:15378"/>
        <dbReference type="ChEBI" id="CHEBI:30013"/>
        <dbReference type="ChEBI" id="CHEBI:30616"/>
        <dbReference type="ChEBI" id="CHEBI:61977"/>
        <dbReference type="ChEBI" id="CHEBI:456216"/>
        <dbReference type="EC" id="2.7.11.1"/>
    </reaction>
</comment>
<keyword evidence="3" id="KW-0723">Serine/threonine-protein kinase</keyword>
<dbReference type="EMBL" id="UYSU01032253">
    <property type="protein sequence ID" value="VDL88827.1"/>
    <property type="molecule type" value="Genomic_DNA"/>
</dbReference>
<dbReference type="SUPFAM" id="SSF56112">
    <property type="entry name" value="Protein kinase-like (PK-like)"/>
    <property type="match status" value="1"/>
</dbReference>
<sequence>MYFLCEQIAEGSFGRIFLAIHALTKQKVAIKILDKKRLGADAFRVRGEIDALKRLSHPNIYSLYQVIETEASFYLIVEYLSGGELFDYILQKGSLSEFEARSIFRELVSAIGYAHQKGVAHRDLKPNTDNTLLDTFCGSLAYAAPEILANKEYSGHAKGKYDVDESLSKSSRHLLSRLLCVDPEKRINMQELCHHPWVMGEDLEPIDLLLDLKHNLPLNSEIVREISFYTHIPKVEMSRMLRRRSYDYLMATYMIMERLYLAEGILLRLQRRDQVKSRHQPSVALGSAPSTDWEVSETASATRAPRMRPSRHHTTCGSGTRRGYMLTALSPGRSVDSQLNHLTKEFRMAEPENLYRAPSVRFDFALRGEELNNCTDDSNSSDVRIFYDDEVDAVPAPTNDDITHNAVSEVLTRSGELEGSMASTTDNGSSTASGNSVGWQSRRIFKQLLARKTLTASSAAATATGNGVSSVSKLRKVRHANNVIVTKPNLSVSEILERIAEALRKNSLRFTLKRHGFLCVFANDWGKTLLSFELEVVDISCKSNFPKLLTKRPVLGGVAAANDRAPLAPLPNTVTSGLQDPSSLLAANTSTSSGLANQSQKEASSAPASCTLGVKMKRLHGDAYTYTSLCRTILQQADVKAD</sequence>
<evidence type="ECO:0000313" key="13">
    <source>
        <dbReference type="EMBL" id="VDL88827.1"/>
    </source>
</evidence>
<dbReference type="GO" id="GO:0005524">
    <property type="term" value="F:ATP binding"/>
    <property type="evidence" value="ECO:0007669"/>
    <property type="project" value="UniProtKB-KW"/>
</dbReference>
<evidence type="ECO:0000256" key="8">
    <source>
        <dbReference type="ARBA" id="ARBA00047899"/>
    </source>
</evidence>
<evidence type="ECO:0000256" key="5">
    <source>
        <dbReference type="ARBA" id="ARBA00022741"/>
    </source>
</evidence>
<keyword evidence="14" id="KW-1185">Reference proteome</keyword>
<dbReference type="PROSITE" id="PS50011">
    <property type="entry name" value="PROTEIN_KINASE_DOM"/>
    <property type="match status" value="1"/>
</dbReference>
<protein>
    <recommendedName>
        <fullName evidence="2">non-specific serine/threonine protein kinase</fullName>
        <ecNumber evidence="2">2.7.11.1</ecNumber>
    </recommendedName>
</protein>